<feature type="domain" description="C2H2-type" evidence="13">
    <location>
        <begin position="373"/>
        <end position="402"/>
    </location>
</feature>
<feature type="compositionally biased region" description="Basic and acidic residues" evidence="12">
    <location>
        <begin position="769"/>
        <end position="783"/>
    </location>
</feature>
<organism evidence="14 15">
    <name type="scientific">Dimorphilus gyrociliatus</name>
    <dbReference type="NCBI Taxonomy" id="2664684"/>
    <lineage>
        <taxon>Eukaryota</taxon>
        <taxon>Metazoa</taxon>
        <taxon>Spiralia</taxon>
        <taxon>Lophotrochozoa</taxon>
        <taxon>Annelida</taxon>
        <taxon>Polychaeta</taxon>
        <taxon>Polychaeta incertae sedis</taxon>
        <taxon>Dinophilidae</taxon>
        <taxon>Dimorphilus</taxon>
    </lineage>
</organism>
<feature type="region of interest" description="Disordered" evidence="12">
    <location>
        <begin position="462"/>
        <end position="561"/>
    </location>
</feature>
<feature type="compositionally biased region" description="Basic and acidic residues" evidence="12">
    <location>
        <begin position="486"/>
        <end position="504"/>
    </location>
</feature>
<feature type="compositionally biased region" description="Low complexity" evidence="12">
    <location>
        <begin position="527"/>
        <end position="542"/>
    </location>
</feature>
<dbReference type="Gene3D" id="3.30.160.60">
    <property type="entry name" value="Classic Zinc Finger"/>
    <property type="match status" value="5"/>
</dbReference>
<keyword evidence="5 11" id="KW-0863">Zinc-finger</keyword>
<dbReference type="EMBL" id="CAJFCJ010000018">
    <property type="protein sequence ID" value="CAD5122679.1"/>
    <property type="molecule type" value="Genomic_DNA"/>
</dbReference>
<evidence type="ECO:0000256" key="12">
    <source>
        <dbReference type="SAM" id="MobiDB-lite"/>
    </source>
</evidence>
<keyword evidence="7" id="KW-0805">Transcription regulation</keyword>
<evidence type="ECO:0000313" key="14">
    <source>
        <dbReference type="EMBL" id="CAD5122679.1"/>
    </source>
</evidence>
<dbReference type="PANTHER" id="PTHR45718:SF4">
    <property type="entry name" value="TRANSCRIPTIONAL ACTIVATOR CUBITUS INTERRUPTUS"/>
    <property type="match status" value="1"/>
</dbReference>
<evidence type="ECO:0000256" key="5">
    <source>
        <dbReference type="ARBA" id="ARBA00022771"/>
    </source>
</evidence>
<dbReference type="GO" id="GO:0005634">
    <property type="term" value="C:nucleus"/>
    <property type="evidence" value="ECO:0007669"/>
    <property type="project" value="UniProtKB-SubCell"/>
</dbReference>
<proteinExistence type="inferred from homology"/>
<feature type="domain" description="C2H2-type" evidence="13">
    <location>
        <begin position="403"/>
        <end position="433"/>
    </location>
</feature>
<comment type="similarity">
    <text evidence="2">Belongs to the GLI C2H2-type zinc-finger protein family.</text>
</comment>
<keyword evidence="3" id="KW-0479">Metal-binding</keyword>
<dbReference type="PROSITE" id="PS50157">
    <property type="entry name" value="ZINC_FINGER_C2H2_2"/>
    <property type="match status" value="4"/>
</dbReference>
<dbReference type="GO" id="GO:0008270">
    <property type="term" value="F:zinc ion binding"/>
    <property type="evidence" value="ECO:0007669"/>
    <property type="project" value="UniProtKB-KW"/>
</dbReference>
<keyword evidence="8" id="KW-0238">DNA-binding</keyword>
<dbReference type="FunFam" id="3.30.160.60:FF:000036">
    <property type="entry name" value="GLI family zinc finger 3"/>
    <property type="match status" value="1"/>
</dbReference>
<dbReference type="GO" id="GO:0000981">
    <property type="term" value="F:DNA-binding transcription factor activity, RNA polymerase II-specific"/>
    <property type="evidence" value="ECO:0007669"/>
    <property type="project" value="TreeGrafter"/>
</dbReference>
<evidence type="ECO:0000256" key="1">
    <source>
        <dbReference type="ARBA" id="ARBA00004123"/>
    </source>
</evidence>
<feature type="compositionally biased region" description="Basic and acidic residues" evidence="12">
    <location>
        <begin position="1"/>
        <end position="12"/>
    </location>
</feature>
<keyword evidence="10" id="KW-0539">Nucleus</keyword>
<dbReference type="SMART" id="SM00355">
    <property type="entry name" value="ZnF_C2H2"/>
    <property type="match status" value="5"/>
</dbReference>
<feature type="domain" description="C2H2-type" evidence="13">
    <location>
        <begin position="434"/>
        <end position="464"/>
    </location>
</feature>
<feature type="region of interest" description="Disordered" evidence="12">
    <location>
        <begin position="764"/>
        <end position="784"/>
    </location>
</feature>
<evidence type="ECO:0000256" key="9">
    <source>
        <dbReference type="ARBA" id="ARBA00023163"/>
    </source>
</evidence>
<keyword evidence="6" id="KW-0862">Zinc</keyword>
<keyword evidence="9" id="KW-0804">Transcription</keyword>
<dbReference type="FunFam" id="3.30.160.60:FF:000048">
    <property type="entry name" value="GLI family zinc finger 3"/>
    <property type="match status" value="1"/>
</dbReference>
<dbReference type="FunFam" id="3.30.160.60:FF:000019">
    <property type="entry name" value="GLI family zinc finger 3"/>
    <property type="match status" value="1"/>
</dbReference>
<feature type="compositionally biased region" description="Basic and acidic residues" evidence="12">
    <location>
        <begin position="516"/>
        <end position="526"/>
    </location>
</feature>
<dbReference type="InterPro" id="IPR056436">
    <property type="entry name" value="Znf-C2H2_ZIC1-5/GLI1-3-like"/>
</dbReference>
<feature type="compositionally biased region" description="Polar residues" evidence="12">
    <location>
        <begin position="543"/>
        <end position="557"/>
    </location>
</feature>
<sequence>MARTELYKEQSLAKKARKNSPSKEESSKVFQIPPPGAPLAFFPFHPQDLGRYPFLDPASYASAAFINSSPVPLNSNLPTTTTGVHGLPAPFDLGATFGMRTPPNTAAASGLSVDPLLTYHRLQQLEHYRQTAAAAAYRRLSPATLAALQQQQQQQPFYIPSAPSVASLPTFRPNQSLQENPMQAGSPCTNLTSVRLGKKRTLSSSPYTDLLDNVGDSLFLNSLGSSSRSSSSRGSFGHLNAASIGSALSSGQTTPLTFPIVPIIPINRRPQTEEPTESIVSSTVDHENKSIRIKQEGKDGEENFTDTNCHWKGCEQEFDNQEDLVRHINCDHIQSHKKAFVCRWQDCTREEKPFKAQYMLVVHMRRHTGEKPHKCTFEGCTKAYSRLENLKTHLRSHTGEKPYMCEFPGCTKAFSNASDRAKHQNRTHSNAKPYVCKAQGCNKRYTDPSSLRKHVKTVHGAEFYAQKRHKGLPSTGGADADSPQSDSKDEKERKKNGSEQKLDSCKTMISKSLSPDQREGSDRDIKSTSSSNKNHSSPNTSSLSNGHSPRTIPYQSEDNNRIDVVEDIEMDQWDMMSPVGSCMTSSRSQMPTVRKISLKSSVPVVSDSRIGRRHIINEPNNYEPSYFNAPAPAVQQYPLQIPSLPPSTITHGSTQISSRFKSASFYDQQTFVSPTERRESNNSVSTYYYSMYGSGYTGSYAESRRTSNMSTGSHYPYEYDLPKPDLCHLSQQMERAHLCSNQFRFHYNEEQMARYFNSQGMQQISETEIENRRSSEPIRKNDDSVLSANSNQLRRFRSVDAPGNNIPEHTTYEEMLIPEDMEKFLATRENNNEDWNSNCQSCKYIHVQTTESTNDESPGCNQVSSTTDASSIEDFTPIEMPDNFLDSIIRQENSNLIVNDMSSTLSILAEENRYLSLQ</sequence>
<dbReference type="SUPFAM" id="SSF57667">
    <property type="entry name" value="beta-beta-alpha zinc fingers"/>
    <property type="match status" value="3"/>
</dbReference>
<evidence type="ECO:0000256" key="7">
    <source>
        <dbReference type="ARBA" id="ARBA00023015"/>
    </source>
</evidence>
<protein>
    <submittedName>
        <fullName evidence="14">DgyrCDS11089</fullName>
    </submittedName>
</protein>
<keyword evidence="4" id="KW-0677">Repeat</keyword>
<dbReference type="Pfam" id="PF23561">
    <property type="entry name" value="zf-C2H2_15"/>
    <property type="match status" value="1"/>
</dbReference>
<dbReference type="PROSITE" id="PS00028">
    <property type="entry name" value="ZINC_FINGER_C2H2_1"/>
    <property type="match status" value="4"/>
</dbReference>
<evidence type="ECO:0000256" key="6">
    <source>
        <dbReference type="ARBA" id="ARBA00022833"/>
    </source>
</evidence>
<dbReference type="InterPro" id="IPR043359">
    <property type="entry name" value="GLI-like"/>
</dbReference>
<reference evidence="14 15" key="1">
    <citation type="submission" date="2020-08" db="EMBL/GenBank/DDBJ databases">
        <authorList>
            <person name="Hejnol A."/>
        </authorList>
    </citation>
    <scope>NUCLEOTIDE SEQUENCE [LARGE SCALE GENOMIC DNA]</scope>
</reference>
<evidence type="ECO:0000256" key="10">
    <source>
        <dbReference type="ARBA" id="ARBA00023242"/>
    </source>
</evidence>
<feature type="region of interest" description="Disordered" evidence="12">
    <location>
        <begin position="1"/>
        <end position="30"/>
    </location>
</feature>
<keyword evidence="15" id="KW-1185">Reference proteome</keyword>
<feature type="domain" description="C2H2-type" evidence="13">
    <location>
        <begin position="345"/>
        <end position="372"/>
    </location>
</feature>
<comment type="subcellular location">
    <subcellularLocation>
        <location evidence="1">Nucleus</location>
    </subcellularLocation>
</comment>
<name>A0A7I8W4T2_9ANNE</name>
<dbReference type="Proteomes" id="UP000549394">
    <property type="component" value="Unassembled WGS sequence"/>
</dbReference>
<dbReference type="InterPro" id="IPR036236">
    <property type="entry name" value="Znf_C2H2_sf"/>
</dbReference>
<evidence type="ECO:0000313" key="15">
    <source>
        <dbReference type="Proteomes" id="UP000549394"/>
    </source>
</evidence>
<dbReference type="PANTHER" id="PTHR45718">
    <property type="entry name" value="TRANSCRIPTIONAL ACTIVATOR CUBITUS INTERRUPTUS"/>
    <property type="match status" value="1"/>
</dbReference>
<evidence type="ECO:0000256" key="4">
    <source>
        <dbReference type="ARBA" id="ARBA00022737"/>
    </source>
</evidence>
<comment type="caution">
    <text evidence="14">The sequence shown here is derived from an EMBL/GenBank/DDBJ whole genome shotgun (WGS) entry which is preliminary data.</text>
</comment>
<dbReference type="GO" id="GO:0000978">
    <property type="term" value="F:RNA polymerase II cis-regulatory region sequence-specific DNA binding"/>
    <property type="evidence" value="ECO:0007669"/>
    <property type="project" value="TreeGrafter"/>
</dbReference>
<evidence type="ECO:0000256" key="2">
    <source>
        <dbReference type="ARBA" id="ARBA00010831"/>
    </source>
</evidence>
<gene>
    <name evidence="14" type="ORF">DGYR_LOCUS10456</name>
</gene>
<dbReference type="InterPro" id="IPR013087">
    <property type="entry name" value="Znf_C2H2_type"/>
</dbReference>
<evidence type="ECO:0000256" key="3">
    <source>
        <dbReference type="ARBA" id="ARBA00022723"/>
    </source>
</evidence>
<evidence type="ECO:0000256" key="8">
    <source>
        <dbReference type="ARBA" id="ARBA00023125"/>
    </source>
</evidence>
<dbReference type="OrthoDB" id="3214149at2759"/>
<evidence type="ECO:0000256" key="11">
    <source>
        <dbReference type="PROSITE-ProRule" id="PRU00042"/>
    </source>
</evidence>
<dbReference type="AlphaFoldDB" id="A0A7I8W4T2"/>
<accession>A0A7I8W4T2</accession>
<evidence type="ECO:0000259" key="13">
    <source>
        <dbReference type="PROSITE" id="PS50157"/>
    </source>
</evidence>
<dbReference type="FunFam" id="3.30.160.60:FF:000031">
    <property type="entry name" value="GLI family zinc finger 3"/>
    <property type="match status" value="1"/>
</dbReference>
<dbReference type="Pfam" id="PF00096">
    <property type="entry name" value="zf-C2H2"/>
    <property type="match status" value="2"/>
</dbReference>